<name>A0A0U1M8A6_TALIS</name>
<dbReference type="Proteomes" id="UP000054383">
    <property type="component" value="Unassembled WGS sequence"/>
</dbReference>
<dbReference type="OrthoDB" id="4221801at2759"/>
<feature type="region of interest" description="Disordered" evidence="1">
    <location>
        <begin position="1"/>
        <end position="39"/>
    </location>
</feature>
<evidence type="ECO:0000256" key="1">
    <source>
        <dbReference type="SAM" id="MobiDB-lite"/>
    </source>
</evidence>
<sequence>MNTPSFASVESRPPSPAPESVPFEPWTKEWTGDEPRKGTQGFSLIPREVAIIILEYLPDHVDKVCLALTTKPLWTFLNTRLDTDQFKLRGVLPSRVNYHQGLVKPWPFFDSPRWKLLERLEDRYWKCCAGCLFLQPKRDFSRTEIYREPDDRFCRAPGLIQLCPHVILTYRKCMGLQKALQSARDGSEGQEQQEEHVSQTAPTTAATMPNLTHQCVLESDETVVTCTILPKLSNRRNHLVFRNQYTVSDFSVENMQAWMSHFGDDALLPCPHRNISTHVLDMLHMHRSWAKGMTPKECDRRDQQVWCKFCWTYYIHFKTTESSPLGTRTVSFSTQRHIGKDFGLLDKRNDMGDVMKRAQGWVHRTDQSNVIFVGGGERSKGGWRFSRMKQWPRGSTSLPTMSWKQ</sequence>
<reference evidence="2 3" key="1">
    <citation type="submission" date="2015-04" db="EMBL/GenBank/DDBJ databases">
        <authorList>
            <person name="Syromyatnikov M.Y."/>
            <person name="Popov V.N."/>
        </authorList>
    </citation>
    <scope>NUCLEOTIDE SEQUENCE [LARGE SCALE GENOMIC DNA]</scope>
    <source>
        <strain evidence="2">WF-38-12</strain>
    </source>
</reference>
<feature type="region of interest" description="Disordered" evidence="1">
    <location>
        <begin position="184"/>
        <end position="204"/>
    </location>
</feature>
<gene>
    <name evidence="2" type="ORF">PISL3812_08642</name>
</gene>
<evidence type="ECO:0000313" key="2">
    <source>
        <dbReference type="EMBL" id="CRG91592.1"/>
    </source>
</evidence>
<evidence type="ECO:0008006" key="4">
    <source>
        <dbReference type="Google" id="ProtNLM"/>
    </source>
</evidence>
<organism evidence="2 3">
    <name type="scientific">Talaromyces islandicus</name>
    <name type="common">Penicillium islandicum</name>
    <dbReference type="NCBI Taxonomy" id="28573"/>
    <lineage>
        <taxon>Eukaryota</taxon>
        <taxon>Fungi</taxon>
        <taxon>Dikarya</taxon>
        <taxon>Ascomycota</taxon>
        <taxon>Pezizomycotina</taxon>
        <taxon>Eurotiomycetes</taxon>
        <taxon>Eurotiomycetidae</taxon>
        <taxon>Eurotiales</taxon>
        <taxon>Trichocomaceae</taxon>
        <taxon>Talaromyces</taxon>
        <taxon>Talaromyces sect. Islandici</taxon>
    </lineage>
</organism>
<dbReference type="AlphaFoldDB" id="A0A0U1M8A6"/>
<feature type="compositionally biased region" description="Basic and acidic residues" evidence="1">
    <location>
        <begin position="26"/>
        <end position="37"/>
    </location>
</feature>
<dbReference type="EMBL" id="CVMT01000010">
    <property type="protein sequence ID" value="CRG91592.1"/>
    <property type="molecule type" value="Genomic_DNA"/>
</dbReference>
<keyword evidence="3" id="KW-1185">Reference proteome</keyword>
<proteinExistence type="predicted"/>
<protein>
    <recommendedName>
        <fullName evidence="4">F-box domain-containing protein</fullName>
    </recommendedName>
</protein>
<evidence type="ECO:0000313" key="3">
    <source>
        <dbReference type="Proteomes" id="UP000054383"/>
    </source>
</evidence>
<accession>A0A0U1M8A6</accession>